<dbReference type="InterPro" id="IPR001584">
    <property type="entry name" value="Integrase_cat-core"/>
</dbReference>
<dbReference type="Gene3D" id="3.30.420.10">
    <property type="entry name" value="Ribonuclease H-like superfamily/Ribonuclease H"/>
    <property type="match status" value="1"/>
</dbReference>
<comment type="caution">
    <text evidence="2">The sequence shown here is derived from an EMBL/GenBank/DDBJ whole genome shotgun (WGS) entry which is preliminary data.</text>
</comment>
<protein>
    <recommendedName>
        <fullName evidence="1">Integrase catalytic domain-containing protein</fullName>
    </recommendedName>
</protein>
<reference evidence="2 3" key="1">
    <citation type="submission" date="2023-02" db="EMBL/GenBank/DDBJ databases">
        <title>LHISI_Scaffold_Assembly.</title>
        <authorList>
            <person name="Stuart O.P."/>
            <person name="Cleave R."/>
            <person name="Magrath M.J.L."/>
            <person name="Mikheyev A.S."/>
        </authorList>
    </citation>
    <scope>NUCLEOTIDE SEQUENCE [LARGE SCALE GENOMIC DNA]</scope>
    <source>
        <strain evidence="2">Daus_M_001</strain>
        <tissue evidence="2">Leg muscle</tissue>
    </source>
</reference>
<evidence type="ECO:0000313" key="3">
    <source>
        <dbReference type="Proteomes" id="UP001159363"/>
    </source>
</evidence>
<accession>A0ABQ9HLK3</accession>
<evidence type="ECO:0000259" key="1">
    <source>
        <dbReference type="PROSITE" id="PS50994"/>
    </source>
</evidence>
<dbReference type="EMBL" id="JARBHB010000004">
    <property type="protein sequence ID" value="KAJ8885207.1"/>
    <property type="molecule type" value="Genomic_DNA"/>
</dbReference>
<dbReference type="SUPFAM" id="SSF53098">
    <property type="entry name" value="Ribonuclease H-like"/>
    <property type="match status" value="1"/>
</dbReference>
<evidence type="ECO:0000313" key="2">
    <source>
        <dbReference type="EMBL" id="KAJ8885207.1"/>
    </source>
</evidence>
<organism evidence="2 3">
    <name type="scientific">Dryococelus australis</name>
    <dbReference type="NCBI Taxonomy" id="614101"/>
    <lineage>
        <taxon>Eukaryota</taxon>
        <taxon>Metazoa</taxon>
        <taxon>Ecdysozoa</taxon>
        <taxon>Arthropoda</taxon>
        <taxon>Hexapoda</taxon>
        <taxon>Insecta</taxon>
        <taxon>Pterygota</taxon>
        <taxon>Neoptera</taxon>
        <taxon>Polyneoptera</taxon>
        <taxon>Phasmatodea</taxon>
        <taxon>Verophasmatodea</taxon>
        <taxon>Anareolatae</taxon>
        <taxon>Phasmatidae</taxon>
        <taxon>Eurycanthinae</taxon>
        <taxon>Dryococelus</taxon>
    </lineage>
</organism>
<dbReference type="Pfam" id="PF00665">
    <property type="entry name" value="rve"/>
    <property type="match status" value="1"/>
</dbReference>
<dbReference type="Proteomes" id="UP001159363">
    <property type="component" value="Chromosome X"/>
</dbReference>
<sequence>MTSLPRSLWLLLGIDIFEIAGLKYIVIQDYFSRFFELVQLPNSTLTTVITRLKNIFDHHGIPEEVRTDGGTQFTSSEFQKFAKTQICPIKGEAESVVKIAKNNLSKSADPNLGLLTYRATPLESRLSPAELWESTKNHVARERVWIPDMKHDWKIHAYRPFPRLYIVQTWQGQMRRNRVQLIPLPEGSRLDGSFHGAPEMV</sequence>
<dbReference type="PANTHER" id="PTHR37984">
    <property type="entry name" value="PROTEIN CBG26694"/>
    <property type="match status" value="1"/>
</dbReference>
<feature type="domain" description="Integrase catalytic" evidence="1">
    <location>
        <begin position="1"/>
        <end position="83"/>
    </location>
</feature>
<dbReference type="InterPro" id="IPR050951">
    <property type="entry name" value="Retrovirus_Pol_polyprotein"/>
</dbReference>
<keyword evidence="3" id="KW-1185">Reference proteome</keyword>
<proteinExistence type="predicted"/>
<dbReference type="PANTHER" id="PTHR37984:SF9">
    <property type="entry name" value="INTEGRASE CATALYTIC DOMAIN-CONTAINING PROTEIN"/>
    <property type="match status" value="1"/>
</dbReference>
<dbReference type="InterPro" id="IPR036397">
    <property type="entry name" value="RNaseH_sf"/>
</dbReference>
<gene>
    <name evidence="2" type="ORF">PR048_011403</name>
</gene>
<dbReference type="PROSITE" id="PS50994">
    <property type="entry name" value="INTEGRASE"/>
    <property type="match status" value="1"/>
</dbReference>
<name>A0ABQ9HLK3_9NEOP</name>
<dbReference type="InterPro" id="IPR012337">
    <property type="entry name" value="RNaseH-like_sf"/>
</dbReference>